<comment type="caution">
    <text evidence="3">The sequence shown here is derived from an EMBL/GenBank/DDBJ whole genome shotgun (WGS) entry which is preliminary data.</text>
</comment>
<dbReference type="EMBL" id="DWUW01000094">
    <property type="protein sequence ID" value="HJD30951.1"/>
    <property type="molecule type" value="Genomic_DNA"/>
</dbReference>
<dbReference type="Proteomes" id="UP000823851">
    <property type="component" value="Unassembled WGS sequence"/>
</dbReference>
<dbReference type="AlphaFoldDB" id="A0A9D2QZM0"/>
<gene>
    <name evidence="3" type="ORF">H9912_03320</name>
</gene>
<dbReference type="Gene3D" id="1.10.1220.10">
    <property type="entry name" value="Met repressor-like"/>
    <property type="match status" value="1"/>
</dbReference>
<protein>
    <submittedName>
        <fullName evidence="3">Type II toxin-antitoxin system RelB/DinJ family antitoxin</fullName>
    </submittedName>
</protein>
<reference evidence="3" key="1">
    <citation type="journal article" date="2021" name="PeerJ">
        <title>Extensive microbial diversity within the chicken gut microbiome revealed by metagenomics and culture.</title>
        <authorList>
            <person name="Gilroy R."/>
            <person name="Ravi A."/>
            <person name="Getino M."/>
            <person name="Pursley I."/>
            <person name="Horton D.L."/>
            <person name="Alikhan N.F."/>
            <person name="Baker D."/>
            <person name="Gharbi K."/>
            <person name="Hall N."/>
            <person name="Watson M."/>
            <person name="Adriaenssens E.M."/>
            <person name="Foster-Nyarko E."/>
            <person name="Jarju S."/>
            <person name="Secka A."/>
            <person name="Antonio M."/>
            <person name="Oren A."/>
            <person name="Chaudhuri R.R."/>
            <person name="La Ragione R."/>
            <person name="Hildebrand F."/>
            <person name="Pallen M.J."/>
        </authorList>
    </citation>
    <scope>NUCLEOTIDE SEQUENCE</scope>
    <source>
        <strain evidence="3">ChiHjej8B7-25341</strain>
    </source>
</reference>
<reference evidence="3" key="2">
    <citation type="submission" date="2021-04" db="EMBL/GenBank/DDBJ databases">
        <authorList>
            <person name="Gilroy R."/>
        </authorList>
    </citation>
    <scope>NUCLEOTIDE SEQUENCE</scope>
    <source>
        <strain evidence="3">ChiHjej8B7-25341</strain>
    </source>
</reference>
<organism evidence="3 4">
    <name type="scientific">Candidatus Eisenbergiella stercorigallinarum</name>
    <dbReference type="NCBI Taxonomy" id="2838557"/>
    <lineage>
        <taxon>Bacteria</taxon>
        <taxon>Bacillati</taxon>
        <taxon>Bacillota</taxon>
        <taxon>Clostridia</taxon>
        <taxon>Lachnospirales</taxon>
        <taxon>Lachnospiraceae</taxon>
        <taxon>Eisenbergiella</taxon>
    </lineage>
</organism>
<sequence>MAQISLRIEDDVKRKAEEACNEIGLSLSAAINIYLKKLGREKRIPFEVSVDPFYSEENMDRLRKSIAQMEATGGTIHEVKLDDQGMV</sequence>
<evidence type="ECO:0000256" key="1">
    <source>
        <dbReference type="ARBA" id="ARBA00010562"/>
    </source>
</evidence>
<dbReference type="Pfam" id="PF04221">
    <property type="entry name" value="RelB"/>
    <property type="match status" value="1"/>
</dbReference>
<dbReference type="InterPro" id="IPR013321">
    <property type="entry name" value="Arc_rbn_hlx_hlx"/>
</dbReference>
<accession>A0A9D2QZM0</accession>
<dbReference type="PANTHER" id="PTHR38781">
    <property type="entry name" value="ANTITOXIN DINJ-RELATED"/>
    <property type="match status" value="1"/>
</dbReference>
<keyword evidence="2" id="KW-1277">Toxin-antitoxin system</keyword>
<name>A0A9D2QZM0_9FIRM</name>
<evidence type="ECO:0000313" key="3">
    <source>
        <dbReference type="EMBL" id="HJD30951.1"/>
    </source>
</evidence>
<evidence type="ECO:0000313" key="4">
    <source>
        <dbReference type="Proteomes" id="UP000823851"/>
    </source>
</evidence>
<dbReference type="NCBIfam" id="TIGR02384">
    <property type="entry name" value="RelB_DinJ"/>
    <property type="match status" value="1"/>
</dbReference>
<evidence type="ECO:0000256" key="2">
    <source>
        <dbReference type="ARBA" id="ARBA00022649"/>
    </source>
</evidence>
<dbReference type="PANTHER" id="PTHR38781:SF1">
    <property type="entry name" value="ANTITOXIN DINJ-RELATED"/>
    <property type="match status" value="1"/>
</dbReference>
<dbReference type="GO" id="GO:0006355">
    <property type="term" value="P:regulation of DNA-templated transcription"/>
    <property type="evidence" value="ECO:0007669"/>
    <property type="project" value="InterPro"/>
</dbReference>
<proteinExistence type="inferred from homology"/>
<comment type="similarity">
    <text evidence="1">Belongs to the RelB/DinJ antitoxin family.</text>
</comment>
<dbReference type="InterPro" id="IPR007337">
    <property type="entry name" value="RelB/DinJ"/>
</dbReference>
<dbReference type="GO" id="GO:0006351">
    <property type="term" value="P:DNA-templated transcription"/>
    <property type="evidence" value="ECO:0007669"/>
    <property type="project" value="TreeGrafter"/>
</dbReference>